<organism evidence="2 3">
    <name type="scientific">Methylobacterium gnaphalii</name>
    <dbReference type="NCBI Taxonomy" id="1010610"/>
    <lineage>
        <taxon>Bacteria</taxon>
        <taxon>Pseudomonadati</taxon>
        <taxon>Pseudomonadota</taxon>
        <taxon>Alphaproteobacteria</taxon>
        <taxon>Hyphomicrobiales</taxon>
        <taxon>Methylobacteriaceae</taxon>
        <taxon>Methylobacterium</taxon>
    </lineage>
</organism>
<dbReference type="Gene3D" id="2.40.30.170">
    <property type="match status" value="1"/>
</dbReference>
<reference evidence="2 3" key="1">
    <citation type="submission" date="2019-07" db="EMBL/GenBank/DDBJ databases">
        <title>Whole genome shotgun sequence of Methylobacterium gnaphalii NBRC 107716.</title>
        <authorList>
            <person name="Hosoyama A."/>
            <person name="Uohara A."/>
            <person name="Ohji S."/>
            <person name="Ichikawa N."/>
        </authorList>
    </citation>
    <scope>NUCLEOTIDE SEQUENCE [LARGE SCALE GENOMIC DNA]</scope>
    <source>
        <strain evidence="2 3">NBRC 107716</strain>
    </source>
</reference>
<evidence type="ECO:0000313" key="3">
    <source>
        <dbReference type="Proteomes" id="UP000321750"/>
    </source>
</evidence>
<dbReference type="PANTHER" id="PTHR30469">
    <property type="entry name" value="MULTIDRUG RESISTANCE PROTEIN MDTA"/>
    <property type="match status" value="1"/>
</dbReference>
<protein>
    <submittedName>
        <fullName evidence="2">Hemolysin D</fullName>
    </submittedName>
</protein>
<dbReference type="GO" id="GO:1990281">
    <property type="term" value="C:efflux pump complex"/>
    <property type="evidence" value="ECO:0007669"/>
    <property type="project" value="TreeGrafter"/>
</dbReference>
<dbReference type="Gene3D" id="2.40.420.20">
    <property type="match status" value="1"/>
</dbReference>
<keyword evidence="1" id="KW-0732">Signal</keyword>
<dbReference type="GO" id="GO:0015562">
    <property type="term" value="F:efflux transmembrane transporter activity"/>
    <property type="evidence" value="ECO:0007669"/>
    <property type="project" value="TreeGrafter"/>
</dbReference>
<evidence type="ECO:0000256" key="1">
    <source>
        <dbReference type="SAM" id="SignalP"/>
    </source>
</evidence>
<sequence length="310" mass="32247">MIRPDETIGRYRCAGGFTAVVLAAVLPCGPSLAADEPAARPVDMSVSVRPVMKRCFRDRVEVTGFLVAREIVDVGAELEGARITQVLAQPLDEVASGQVLARVVQPSDPGNAPGLAVRAPVAGLIVRSAAEAGLPVSSRLGPLFRIAAKGEIELEAHVAIDDLSRLKAGQAASVTPLGLSSVTGKTRRIDQAADPATQLGRVRIGFGTDQDLRIGTFARGIVDVGESCGLSVPFSSVTYEPDGTIVHVVEGDRIEARQVVVGLTDGEDAEIRSGLGETNLVLTRAGAFVREGDRVNPVMVGDKGSVGGGR</sequence>
<name>A0A512JGZ9_9HYPH</name>
<evidence type="ECO:0000313" key="2">
    <source>
        <dbReference type="EMBL" id="GEP09240.1"/>
    </source>
</evidence>
<dbReference type="OrthoDB" id="7422354at2"/>
<accession>A0A512JGZ9</accession>
<dbReference type="AlphaFoldDB" id="A0A512JGZ9"/>
<feature type="signal peptide" evidence="1">
    <location>
        <begin position="1"/>
        <end position="33"/>
    </location>
</feature>
<dbReference type="Gene3D" id="2.40.50.100">
    <property type="match status" value="1"/>
</dbReference>
<dbReference type="EMBL" id="BJZV01000004">
    <property type="protein sequence ID" value="GEP09240.1"/>
    <property type="molecule type" value="Genomic_DNA"/>
</dbReference>
<dbReference type="Proteomes" id="UP000321750">
    <property type="component" value="Unassembled WGS sequence"/>
</dbReference>
<gene>
    <name evidence="2" type="ORF">MGN01_10850</name>
</gene>
<feature type="chain" id="PRO_5021977698" evidence="1">
    <location>
        <begin position="34"/>
        <end position="310"/>
    </location>
</feature>
<proteinExistence type="predicted"/>
<keyword evidence="3" id="KW-1185">Reference proteome</keyword>
<comment type="caution">
    <text evidence="2">The sequence shown here is derived from an EMBL/GenBank/DDBJ whole genome shotgun (WGS) entry which is preliminary data.</text>
</comment>
<dbReference type="PANTHER" id="PTHR30469:SF15">
    <property type="entry name" value="HLYD FAMILY OF SECRETION PROTEINS"/>
    <property type="match status" value="1"/>
</dbReference>